<organism evidence="9 10">
    <name type="scientific">Candidimonas nitroreducens</name>
    <dbReference type="NCBI Taxonomy" id="683354"/>
    <lineage>
        <taxon>Bacteria</taxon>
        <taxon>Pseudomonadati</taxon>
        <taxon>Pseudomonadota</taxon>
        <taxon>Betaproteobacteria</taxon>
        <taxon>Burkholderiales</taxon>
        <taxon>Alcaligenaceae</taxon>
        <taxon>Candidimonas</taxon>
    </lineage>
</organism>
<dbReference type="InterPro" id="IPR050067">
    <property type="entry name" value="IPM_dehydratase_rel_enz"/>
</dbReference>
<dbReference type="InterPro" id="IPR001030">
    <property type="entry name" value="Acoase/IPM_deHydtase_lsu_aba"/>
</dbReference>
<dbReference type="Proteomes" id="UP000214603">
    <property type="component" value="Unassembled WGS sequence"/>
</dbReference>
<feature type="domain" description="Aconitase/3-isopropylmalate dehydratase large subunit alpha/beta/alpha" evidence="7">
    <location>
        <begin position="314"/>
        <end position="728"/>
    </location>
</feature>
<dbReference type="InterPro" id="IPR036008">
    <property type="entry name" value="Aconitase_4Fe-4S_dom"/>
</dbReference>
<evidence type="ECO:0000259" key="8">
    <source>
        <dbReference type="Pfam" id="PF00694"/>
    </source>
</evidence>
<dbReference type="GO" id="GO:0051536">
    <property type="term" value="F:iron-sulfur cluster binding"/>
    <property type="evidence" value="ECO:0007669"/>
    <property type="project" value="UniProtKB-KW"/>
</dbReference>
<feature type="compositionally biased region" description="Basic and acidic residues" evidence="6">
    <location>
        <begin position="228"/>
        <end position="245"/>
    </location>
</feature>
<dbReference type="AlphaFoldDB" id="A0A225M4J6"/>
<dbReference type="Pfam" id="PF00330">
    <property type="entry name" value="Aconitase"/>
    <property type="match status" value="1"/>
</dbReference>
<evidence type="ECO:0000259" key="7">
    <source>
        <dbReference type="Pfam" id="PF00330"/>
    </source>
</evidence>
<evidence type="ECO:0000313" key="10">
    <source>
        <dbReference type="Proteomes" id="UP000214603"/>
    </source>
</evidence>
<dbReference type="EMBL" id="NJIH01000012">
    <property type="protein sequence ID" value="OWT55612.1"/>
    <property type="molecule type" value="Genomic_DNA"/>
</dbReference>
<feature type="region of interest" description="Disordered" evidence="6">
    <location>
        <begin position="216"/>
        <end position="281"/>
    </location>
</feature>
<sequence length="742" mass="79065">MPACAPEHLRAVRNSRHNFPMEAITQNALSFGRILFLSMDPALIRLQLDGQDLDLDRAGPLRDDVSTDEITPMAALAHYDEQLGRYPYTGLRAGAQIPIGPDAVLAGKFGVTVGGKRYGKGSSREHSPAAEKLAGIRLVVAESFERLYRQNADNIGLITSTDFGLIARIQRGEAIPLAELLAGREALAAGILGSGGLLRFGRLHMAGLQPSGAVAAEPPAGALNQGSGRDDASAGADRRPDEPAHDLPAQDLSAQDLPSRGLSAQDLPSQDPSARGLPEGRPRTLFEKIIARHLLQTEYTRDAQNPGDGVFVRADWRFIHEYYTGMCAHMLHAAFGAPVSMHDKDSIIAFEDHTSYVESSPMHLARGLVPNILRLRQAHRDFVARYGLRSHRTLSESEAARDDGTNVAGISHAMISEHYALPGQVVVGTDSHTPHSGALGCAAFGVGTTDMANAFVTGAVRMPLPESILVDLQGSLPAGITAKDIALELLARPEIRSGAGIGKVFEFGGEAVAALPTDERATLTNMTAELGGLTGIVAPDAETLRFLRERRGIDFRLEPWMRSDPGARYAAVLRVDCSRLSPMVARPGDPGNGVALGSLPERAAIDIAYGGSCTAGKREDFDQYYAVLAWGVEHGLRVPDSVTLYLQYGTTAVRDYCVGRGYDRVFAAVGARMLEPSCGACANCGPGSSERTGQVTVSAINRNFPGRSGPGQVWLASPPTVAASALAGRLVSFAELQRQQGR</sequence>
<keyword evidence="3" id="KW-0408">Iron</keyword>
<dbReference type="GO" id="GO:0016829">
    <property type="term" value="F:lyase activity"/>
    <property type="evidence" value="ECO:0007669"/>
    <property type="project" value="UniProtKB-KW"/>
</dbReference>
<keyword evidence="2" id="KW-0479">Metal-binding</keyword>
<comment type="subunit">
    <text evidence="1">Heterodimer of LeuC and LeuD.</text>
</comment>
<dbReference type="InterPro" id="IPR000573">
    <property type="entry name" value="AconitaseA/IPMdHydase_ssu_swvl"/>
</dbReference>
<protein>
    <submittedName>
        <fullName evidence="9">3-isopropylmalate dehydratase</fullName>
    </submittedName>
</protein>
<dbReference type="InterPro" id="IPR015928">
    <property type="entry name" value="Aconitase/3IPM_dehydase_swvl"/>
</dbReference>
<dbReference type="Gene3D" id="3.30.499.10">
    <property type="entry name" value="Aconitase, domain 3"/>
    <property type="match status" value="2"/>
</dbReference>
<proteinExistence type="predicted"/>
<gene>
    <name evidence="9" type="ORF">CEY11_19960</name>
</gene>
<evidence type="ECO:0000256" key="1">
    <source>
        <dbReference type="ARBA" id="ARBA00011271"/>
    </source>
</evidence>
<evidence type="ECO:0000256" key="3">
    <source>
        <dbReference type="ARBA" id="ARBA00023004"/>
    </source>
</evidence>
<comment type="caution">
    <text evidence="9">The sequence shown here is derived from an EMBL/GenBank/DDBJ whole genome shotgun (WGS) entry which is preliminary data.</text>
</comment>
<keyword evidence="4" id="KW-0411">Iron-sulfur</keyword>
<dbReference type="SUPFAM" id="SSF53732">
    <property type="entry name" value="Aconitase iron-sulfur domain"/>
    <property type="match status" value="1"/>
</dbReference>
<evidence type="ECO:0000313" key="9">
    <source>
        <dbReference type="EMBL" id="OWT55612.1"/>
    </source>
</evidence>
<evidence type="ECO:0000256" key="6">
    <source>
        <dbReference type="SAM" id="MobiDB-lite"/>
    </source>
</evidence>
<feature type="domain" description="Aconitase A/isopropylmalate dehydratase small subunit swivel" evidence="8">
    <location>
        <begin position="111"/>
        <end position="159"/>
    </location>
</feature>
<dbReference type="Gene3D" id="3.20.19.10">
    <property type="entry name" value="Aconitase, domain 4"/>
    <property type="match status" value="1"/>
</dbReference>
<evidence type="ECO:0000256" key="5">
    <source>
        <dbReference type="ARBA" id="ARBA00023239"/>
    </source>
</evidence>
<keyword evidence="5" id="KW-0456">Lyase</keyword>
<dbReference type="GO" id="GO:0170038">
    <property type="term" value="P:proteinogenic amino acid biosynthetic process"/>
    <property type="evidence" value="ECO:0007669"/>
    <property type="project" value="UniProtKB-ARBA"/>
</dbReference>
<dbReference type="GO" id="GO:0170034">
    <property type="term" value="P:L-amino acid biosynthetic process"/>
    <property type="evidence" value="ECO:0007669"/>
    <property type="project" value="UniProtKB-ARBA"/>
</dbReference>
<dbReference type="PRINTS" id="PR00415">
    <property type="entry name" value="ACONITASE"/>
</dbReference>
<name>A0A225M4J6_9BURK</name>
<dbReference type="Pfam" id="PF00694">
    <property type="entry name" value="Aconitase_C"/>
    <property type="match status" value="1"/>
</dbReference>
<keyword evidence="10" id="KW-1185">Reference proteome</keyword>
<dbReference type="PANTHER" id="PTHR43822">
    <property type="entry name" value="HOMOACONITASE, MITOCHONDRIAL-RELATED"/>
    <property type="match status" value="1"/>
</dbReference>
<dbReference type="GO" id="GO:0046872">
    <property type="term" value="F:metal ion binding"/>
    <property type="evidence" value="ECO:0007669"/>
    <property type="project" value="UniProtKB-KW"/>
</dbReference>
<evidence type="ECO:0000256" key="4">
    <source>
        <dbReference type="ARBA" id="ARBA00023014"/>
    </source>
</evidence>
<dbReference type="PANTHER" id="PTHR43822:SF2">
    <property type="entry name" value="HOMOACONITASE, MITOCHONDRIAL"/>
    <property type="match status" value="1"/>
</dbReference>
<accession>A0A225M4J6</accession>
<dbReference type="InterPro" id="IPR015931">
    <property type="entry name" value="Acnase/IPM_dHydase_lsu_aba_1/3"/>
</dbReference>
<dbReference type="SUPFAM" id="SSF52016">
    <property type="entry name" value="LeuD/IlvD-like"/>
    <property type="match status" value="1"/>
</dbReference>
<evidence type="ECO:0000256" key="2">
    <source>
        <dbReference type="ARBA" id="ARBA00022723"/>
    </source>
</evidence>
<reference evidence="10" key="1">
    <citation type="submission" date="2017-06" db="EMBL/GenBank/DDBJ databases">
        <title>Herbaspirillum phytohormonus sp. nov., isolated from the root nodule of Robinia pseudoacacia in lead-zinc mine.</title>
        <authorList>
            <person name="Fan M."/>
            <person name="Lin Y."/>
        </authorList>
    </citation>
    <scope>NUCLEOTIDE SEQUENCE [LARGE SCALE GENOMIC DNA]</scope>
    <source>
        <strain evidence="10">SC-089</strain>
    </source>
</reference>